<protein>
    <submittedName>
        <fullName evidence="3">Amidohydrolase</fullName>
    </submittedName>
</protein>
<feature type="binding site" evidence="1">
    <location>
        <position position="150"/>
    </location>
    <ligand>
        <name>Mn(2+)</name>
        <dbReference type="ChEBI" id="CHEBI:29035"/>
        <label>2</label>
    </ligand>
</feature>
<dbReference type="InterPro" id="IPR017439">
    <property type="entry name" value="Amidohydrolase"/>
</dbReference>
<feature type="domain" description="Peptidase M20 dimerisation" evidence="2">
    <location>
        <begin position="172"/>
        <end position="259"/>
    </location>
</feature>
<evidence type="ECO:0000256" key="1">
    <source>
        <dbReference type="PIRSR" id="PIRSR005962-1"/>
    </source>
</evidence>
<dbReference type="GO" id="GO:0016787">
    <property type="term" value="F:hydrolase activity"/>
    <property type="evidence" value="ECO:0007669"/>
    <property type="project" value="UniProtKB-KW"/>
</dbReference>
<proteinExistence type="predicted"/>
<keyword evidence="3" id="KW-0378">Hydrolase</keyword>
<keyword evidence="1" id="KW-0464">Manganese</keyword>
<dbReference type="OrthoDB" id="9777385at2"/>
<name>A0A5J6V9X3_9MICO</name>
<reference evidence="3 4" key="1">
    <citation type="submission" date="2019-09" db="EMBL/GenBank/DDBJ databases">
        <title>Serinicoccus pratensis sp. nov., isolated from meadow soil.</title>
        <authorList>
            <person name="Zhang W."/>
        </authorList>
    </citation>
    <scope>NUCLEOTIDE SEQUENCE [LARGE SCALE GENOMIC DNA]</scope>
    <source>
        <strain evidence="3 4">W204</strain>
    </source>
</reference>
<evidence type="ECO:0000259" key="2">
    <source>
        <dbReference type="Pfam" id="PF07687"/>
    </source>
</evidence>
<dbReference type="Pfam" id="PF01546">
    <property type="entry name" value="Peptidase_M20"/>
    <property type="match status" value="1"/>
</dbReference>
<dbReference type="CDD" id="cd03886">
    <property type="entry name" value="M20_Acy1"/>
    <property type="match status" value="1"/>
</dbReference>
<dbReference type="EMBL" id="CP044427">
    <property type="protein sequence ID" value="QFG70337.1"/>
    <property type="molecule type" value="Genomic_DNA"/>
</dbReference>
<dbReference type="Gene3D" id="3.30.70.360">
    <property type="match status" value="1"/>
</dbReference>
<comment type="cofactor">
    <cofactor evidence="1">
        <name>Mn(2+)</name>
        <dbReference type="ChEBI" id="CHEBI:29035"/>
    </cofactor>
    <text evidence="1">The Mn(2+) ion enhances activity.</text>
</comment>
<dbReference type="PANTHER" id="PTHR11014:SF63">
    <property type="entry name" value="METALLOPEPTIDASE, PUTATIVE (AFU_ORTHOLOGUE AFUA_6G09600)-RELATED"/>
    <property type="match status" value="1"/>
</dbReference>
<keyword evidence="4" id="KW-1185">Reference proteome</keyword>
<dbReference type="GO" id="GO:0046872">
    <property type="term" value="F:metal ion binding"/>
    <property type="evidence" value="ECO:0007669"/>
    <property type="project" value="UniProtKB-KW"/>
</dbReference>
<feature type="binding site" evidence="1">
    <location>
        <position position="351"/>
    </location>
    <ligand>
        <name>Mn(2+)</name>
        <dbReference type="ChEBI" id="CHEBI:29035"/>
        <label>2</label>
    </ligand>
</feature>
<keyword evidence="1" id="KW-0479">Metal-binding</keyword>
<dbReference type="AlphaFoldDB" id="A0A5J6V9X3"/>
<dbReference type="Pfam" id="PF07687">
    <property type="entry name" value="M20_dimer"/>
    <property type="match status" value="1"/>
</dbReference>
<feature type="binding site" evidence="1">
    <location>
        <position position="122"/>
    </location>
    <ligand>
        <name>Mn(2+)</name>
        <dbReference type="ChEBI" id="CHEBI:29035"/>
        <label>2</label>
    </ligand>
</feature>
<dbReference type="PIRSF" id="PIRSF005962">
    <property type="entry name" value="Pept_M20D_amidohydro"/>
    <property type="match status" value="1"/>
</dbReference>
<feature type="binding site" evidence="1">
    <location>
        <position position="89"/>
    </location>
    <ligand>
        <name>Mn(2+)</name>
        <dbReference type="ChEBI" id="CHEBI:29035"/>
        <label>2</label>
    </ligand>
</feature>
<gene>
    <name evidence="3" type="ORF">FY030_12910</name>
</gene>
<dbReference type="InterPro" id="IPR036264">
    <property type="entry name" value="Bact_exopeptidase_dim_dom"/>
</dbReference>
<dbReference type="Gene3D" id="3.40.630.10">
    <property type="entry name" value="Zn peptidases"/>
    <property type="match status" value="1"/>
</dbReference>
<accession>A0A5J6V9X3</accession>
<dbReference type="PANTHER" id="PTHR11014">
    <property type="entry name" value="PEPTIDASE M20 FAMILY MEMBER"/>
    <property type="match status" value="1"/>
</dbReference>
<organism evidence="3 4">
    <name type="scientific">Ornithinimicrobium pratense</name>
    <dbReference type="NCBI Taxonomy" id="2593973"/>
    <lineage>
        <taxon>Bacteria</taxon>
        <taxon>Bacillati</taxon>
        <taxon>Actinomycetota</taxon>
        <taxon>Actinomycetes</taxon>
        <taxon>Micrococcales</taxon>
        <taxon>Ornithinimicrobiaceae</taxon>
        <taxon>Ornithinimicrobium</taxon>
    </lineage>
</organism>
<sequence>MMALRRDLHRHPERRLRLPRTRQAILDGLAGLPYELHFGESLDSIMAVLPGDLEGPMVLLRGDMDALPIQEHSGEEFSSTNDLMHACGHDLHVAGLVGAGRTLAELGPLPGTVVLMFQPGEEDPGGAKIMVAEGSLEAAGRLPDAAFAVHVNTDKRGVITTREGAMMASVTDLRIRINGQGGHGSRPHMATDPISVGAEITLALQNYITRRINIFDPVVMNVGQFQTEGPLNAIPSSAHLGISVRTFSDASLAQLHEEVPRLVHGIAGAYGCTTELDWHLSCPVTMNDDVAASTAIADLRELFGEERVERAANPWSGSEDFSYVLQRIPGALLMLGACPPELDPATAPNNHSDRVRFDDSVLPDQATILTTLTLGAMRRLSANASA</sequence>
<dbReference type="InterPro" id="IPR011650">
    <property type="entry name" value="Peptidase_M20_dimer"/>
</dbReference>
<dbReference type="SUPFAM" id="SSF55031">
    <property type="entry name" value="Bacterial exopeptidase dimerisation domain"/>
    <property type="match status" value="1"/>
</dbReference>
<dbReference type="KEGG" id="serw:FY030_12910"/>
<dbReference type="Proteomes" id="UP000326546">
    <property type="component" value="Chromosome"/>
</dbReference>
<evidence type="ECO:0000313" key="4">
    <source>
        <dbReference type="Proteomes" id="UP000326546"/>
    </source>
</evidence>
<dbReference type="InterPro" id="IPR002933">
    <property type="entry name" value="Peptidase_M20"/>
</dbReference>
<evidence type="ECO:0000313" key="3">
    <source>
        <dbReference type="EMBL" id="QFG70337.1"/>
    </source>
</evidence>
<feature type="binding site" evidence="1">
    <location>
        <position position="87"/>
    </location>
    <ligand>
        <name>Mn(2+)</name>
        <dbReference type="ChEBI" id="CHEBI:29035"/>
        <label>2</label>
    </ligand>
</feature>
<dbReference type="NCBIfam" id="TIGR01891">
    <property type="entry name" value="amidohydrolases"/>
    <property type="match status" value="1"/>
</dbReference>
<dbReference type="SUPFAM" id="SSF53187">
    <property type="entry name" value="Zn-dependent exopeptidases"/>
    <property type="match status" value="1"/>
</dbReference>